<dbReference type="AlphaFoldDB" id="A0A1M6VUM2"/>
<dbReference type="EMBL" id="FRBD01000014">
    <property type="protein sequence ID" value="SHK85150.1"/>
    <property type="molecule type" value="Genomic_DNA"/>
</dbReference>
<proteinExistence type="predicted"/>
<accession>A0A1M6VUM2</accession>
<protein>
    <submittedName>
        <fullName evidence="1">Uncharacterized protein</fullName>
    </submittedName>
</protein>
<reference evidence="1 2" key="1">
    <citation type="submission" date="2016-11" db="EMBL/GenBank/DDBJ databases">
        <authorList>
            <person name="Jaros S."/>
            <person name="Januszkiewicz K."/>
            <person name="Wedrychowicz H."/>
        </authorList>
    </citation>
    <scope>NUCLEOTIDE SEQUENCE [LARGE SCALE GENOMIC DNA]</scope>
    <source>
        <strain evidence="1 2">KHT3</strain>
    </source>
</reference>
<sequence>MAHYSQGIDLSGLDKVFRICGWEAGVDQLRKRVADYYTDKDPQVVQFLKEMKSYDQPKLKKAPASKNNMPREVDEDFIDRVKAIITKAAEKNNKTIKTNARGHAREYIYYVDSELFCKTMDAFAREHSDMLMQFLEGSVQCVQVTKVCQFIGHILRMHIINDQNLQMADILFAFKKYYTLSTVKVKLSKQTQGTYEDKLLFESFRSVSKRYKTQNNPE</sequence>
<gene>
    <name evidence="1" type="ORF">SAMN05216463_11426</name>
</gene>
<dbReference type="Proteomes" id="UP000184130">
    <property type="component" value="Unassembled WGS sequence"/>
</dbReference>
<dbReference type="RefSeq" id="WP_073208957.1">
    <property type="nucleotide sequence ID" value="NZ_FRBD01000014.1"/>
</dbReference>
<evidence type="ECO:0000313" key="2">
    <source>
        <dbReference type="Proteomes" id="UP000184130"/>
    </source>
</evidence>
<name>A0A1M6VUM2_XYLRU</name>
<evidence type="ECO:0000313" key="1">
    <source>
        <dbReference type="EMBL" id="SHK85150.1"/>
    </source>
</evidence>
<organism evidence="1 2">
    <name type="scientific">Xylanibacter ruminicola</name>
    <name type="common">Prevotella ruminicola</name>
    <dbReference type="NCBI Taxonomy" id="839"/>
    <lineage>
        <taxon>Bacteria</taxon>
        <taxon>Pseudomonadati</taxon>
        <taxon>Bacteroidota</taxon>
        <taxon>Bacteroidia</taxon>
        <taxon>Bacteroidales</taxon>
        <taxon>Prevotellaceae</taxon>
        <taxon>Xylanibacter</taxon>
    </lineage>
</organism>